<keyword evidence="14" id="KW-0966">Cell projection</keyword>
<dbReference type="Pfam" id="PF08345">
    <property type="entry name" value="YscJ_FliF_C"/>
    <property type="match status" value="1"/>
</dbReference>
<dbReference type="NCBIfam" id="TIGR00206">
    <property type="entry name" value="fliF"/>
    <property type="match status" value="1"/>
</dbReference>
<evidence type="ECO:0000256" key="4">
    <source>
        <dbReference type="ARBA" id="ARBA00022475"/>
    </source>
</evidence>
<evidence type="ECO:0000256" key="7">
    <source>
        <dbReference type="ARBA" id="ARBA00023136"/>
    </source>
</evidence>
<dbReference type="GO" id="GO:0071973">
    <property type="term" value="P:bacterial-type flagellum-dependent cell motility"/>
    <property type="evidence" value="ECO:0007669"/>
    <property type="project" value="InterPro"/>
</dbReference>
<comment type="function">
    <text evidence="9">The M ring may be actively involved in energy transduction.</text>
</comment>
<accession>A0A381JAL6</accession>
<organism evidence="14 15">
    <name type="scientific">Clostridium putrefaciens</name>
    <dbReference type="NCBI Taxonomy" id="99675"/>
    <lineage>
        <taxon>Bacteria</taxon>
        <taxon>Bacillati</taxon>
        <taxon>Bacillota</taxon>
        <taxon>Clostridia</taxon>
        <taxon>Eubacteriales</taxon>
        <taxon>Clostridiaceae</taxon>
        <taxon>Clostridium</taxon>
    </lineage>
</organism>
<reference evidence="14 15" key="1">
    <citation type="submission" date="2018-06" db="EMBL/GenBank/DDBJ databases">
        <authorList>
            <consortium name="Pathogen Informatics"/>
            <person name="Doyle S."/>
        </authorList>
    </citation>
    <scope>NUCLEOTIDE SEQUENCE [LARGE SCALE GENOMIC DNA]</scope>
    <source>
        <strain evidence="14 15">NCTC9836</strain>
    </source>
</reference>
<evidence type="ECO:0000256" key="6">
    <source>
        <dbReference type="ARBA" id="ARBA00022989"/>
    </source>
</evidence>
<dbReference type="PIRSF" id="PIRSF004862">
    <property type="entry name" value="FliF"/>
    <property type="match status" value="1"/>
</dbReference>
<dbReference type="EMBL" id="UFWZ01000001">
    <property type="protein sequence ID" value="SUY47486.1"/>
    <property type="molecule type" value="Genomic_DNA"/>
</dbReference>
<sequence length="520" mass="57924">MEKLKDSFKNLQDKLKSMKLGTKIALGISLVAFVGAIIFLGIYVRSNKYGVLFSNLDPIDAKVVTEKLKEKKVKTEVKGNSIYVPKETVDGLRLELATSISNGSKGYELLDDGNSFGMTDEEFGVKKQRMLQGEVEKTIKSFPQIQNARVHLTPAKDSAFVKESKPGKAAVYVQLKQGEKLEVDQVRSIISLISGSSQSIPKENIEVIDDKMNLLSKEIFDESSISIASLDKHRKAEIDYESKLETTVLDMLETVMGRDRVKVKINSDLDFNSVEESKIVVDPNKVTISESSSKETNTGGGGKITQSPIDNNMNNTIANNNNNANTTSSREELSTNYEVGKTETKLISAPGEVKRITASVVVDGNLDGVTEENIRNLVSNAIGYKADRGDEISVVGMTFDSTVKDNTRKQAEDMEKQVEKENKYKLYKIIGIILGVLLAIIIIIIILKKLKEDKLDDNLSELQLDMNSEINPKEKVEFEPIEFEVNTESNHIEKEIKKYASEKPNQVIDIVKSWIAEDER</sequence>
<evidence type="ECO:0000256" key="9">
    <source>
        <dbReference type="PIRNR" id="PIRNR004862"/>
    </source>
</evidence>
<keyword evidence="15" id="KW-1185">Reference proteome</keyword>
<proteinExistence type="inferred from homology"/>
<feature type="domain" description="Flagellar M-ring N-terminal" evidence="12">
    <location>
        <begin position="46"/>
        <end position="216"/>
    </location>
</feature>
<comment type="subcellular location">
    <subcellularLocation>
        <location evidence="1 9">Bacterial flagellum basal body</location>
    </subcellularLocation>
    <subcellularLocation>
        <location evidence="2">Cell membrane</location>
        <topology evidence="2">Multi-pass membrane protein</topology>
    </subcellularLocation>
</comment>
<evidence type="ECO:0000256" key="2">
    <source>
        <dbReference type="ARBA" id="ARBA00004651"/>
    </source>
</evidence>
<feature type="region of interest" description="Disordered" evidence="10">
    <location>
        <begin position="290"/>
        <end position="311"/>
    </location>
</feature>
<evidence type="ECO:0000259" key="13">
    <source>
        <dbReference type="Pfam" id="PF08345"/>
    </source>
</evidence>
<evidence type="ECO:0000259" key="12">
    <source>
        <dbReference type="Pfam" id="PF01514"/>
    </source>
</evidence>
<evidence type="ECO:0000256" key="8">
    <source>
        <dbReference type="ARBA" id="ARBA00023143"/>
    </source>
</evidence>
<keyword evidence="14" id="KW-0282">Flagellum</keyword>
<name>A0A381JAL6_9CLOT</name>
<dbReference type="PANTHER" id="PTHR30046">
    <property type="entry name" value="FLAGELLAR M-RING PROTEIN"/>
    <property type="match status" value="1"/>
</dbReference>
<gene>
    <name evidence="14" type="primary">fliF</name>
    <name evidence="14" type="ORF">NCTC9836_01819</name>
</gene>
<dbReference type="GO" id="GO:0003774">
    <property type="term" value="F:cytoskeletal motor activity"/>
    <property type="evidence" value="ECO:0007669"/>
    <property type="project" value="InterPro"/>
</dbReference>
<dbReference type="PRINTS" id="PR01009">
    <property type="entry name" value="FLGMRINGFLIF"/>
</dbReference>
<feature type="transmembrane region" description="Helical" evidence="11">
    <location>
        <begin position="426"/>
        <end position="447"/>
    </location>
</feature>
<evidence type="ECO:0000313" key="15">
    <source>
        <dbReference type="Proteomes" id="UP000254664"/>
    </source>
</evidence>
<keyword evidence="7 11" id="KW-0472">Membrane</keyword>
<dbReference type="Pfam" id="PF01514">
    <property type="entry name" value="YscJ_FliF"/>
    <property type="match status" value="1"/>
</dbReference>
<dbReference type="Proteomes" id="UP000254664">
    <property type="component" value="Unassembled WGS sequence"/>
</dbReference>
<dbReference type="GO" id="GO:0009431">
    <property type="term" value="C:bacterial-type flagellum basal body, MS ring"/>
    <property type="evidence" value="ECO:0007669"/>
    <property type="project" value="InterPro"/>
</dbReference>
<keyword evidence="5 11" id="KW-0812">Transmembrane</keyword>
<keyword evidence="14" id="KW-0969">Cilium</keyword>
<feature type="domain" description="Flagellar M-ring C-terminal" evidence="13">
    <location>
        <begin position="252"/>
        <end position="399"/>
    </location>
</feature>
<keyword evidence="8 9" id="KW-0975">Bacterial flagellum</keyword>
<evidence type="ECO:0000256" key="11">
    <source>
        <dbReference type="SAM" id="Phobius"/>
    </source>
</evidence>
<dbReference type="AlphaFoldDB" id="A0A381JAL6"/>
<dbReference type="PANTHER" id="PTHR30046:SF0">
    <property type="entry name" value="FLAGELLAR M-RING PROTEIN"/>
    <property type="match status" value="1"/>
</dbReference>
<dbReference type="GO" id="GO:0005886">
    <property type="term" value="C:plasma membrane"/>
    <property type="evidence" value="ECO:0007669"/>
    <property type="project" value="UniProtKB-SubCell"/>
</dbReference>
<dbReference type="RefSeq" id="WP_115641442.1">
    <property type="nucleotide sequence ID" value="NZ_UFWZ01000001.1"/>
</dbReference>
<keyword evidence="6 11" id="KW-1133">Transmembrane helix</keyword>
<dbReference type="InterPro" id="IPR000067">
    <property type="entry name" value="FlgMring_FliF"/>
</dbReference>
<evidence type="ECO:0000256" key="1">
    <source>
        <dbReference type="ARBA" id="ARBA00004117"/>
    </source>
</evidence>
<feature type="transmembrane region" description="Helical" evidence="11">
    <location>
        <begin position="20"/>
        <end position="44"/>
    </location>
</feature>
<evidence type="ECO:0000313" key="14">
    <source>
        <dbReference type="EMBL" id="SUY47486.1"/>
    </source>
</evidence>
<keyword evidence="4" id="KW-1003">Cell membrane</keyword>
<evidence type="ECO:0000256" key="10">
    <source>
        <dbReference type="SAM" id="MobiDB-lite"/>
    </source>
</evidence>
<dbReference type="InterPro" id="IPR043427">
    <property type="entry name" value="YscJ/FliF"/>
</dbReference>
<evidence type="ECO:0000256" key="3">
    <source>
        <dbReference type="ARBA" id="ARBA00007971"/>
    </source>
</evidence>
<evidence type="ECO:0000256" key="5">
    <source>
        <dbReference type="ARBA" id="ARBA00022692"/>
    </source>
</evidence>
<dbReference type="InterPro" id="IPR045851">
    <property type="entry name" value="AMP-bd_C_sf"/>
</dbReference>
<protein>
    <recommendedName>
        <fullName evidence="9">Flagellar M-ring protein</fullName>
    </recommendedName>
</protein>
<dbReference type="OrthoDB" id="9807026at2"/>
<dbReference type="InterPro" id="IPR013556">
    <property type="entry name" value="Flag_M-ring_C"/>
</dbReference>
<dbReference type="Gene3D" id="3.30.300.30">
    <property type="match status" value="1"/>
</dbReference>
<dbReference type="InterPro" id="IPR006182">
    <property type="entry name" value="FliF_N_dom"/>
</dbReference>
<comment type="similarity">
    <text evidence="3 9">Belongs to the FliF family.</text>
</comment>